<name>A0ABX7FAW0_9RHOB</name>
<protein>
    <submittedName>
        <fullName evidence="1">Uncharacterized protein</fullName>
    </submittedName>
</protein>
<organism evidence="1 2">
    <name type="scientific">Ponticoccus alexandrii</name>
    <dbReference type="NCBI Taxonomy" id="1943633"/>
    <lineage>
        <taxon>Bacteria</taxon>
        <taxon>Pseudomonadati</taxon>
        <taxon>Pseudomonadota</taxon>
        <taxon>Alphaproteobacteria</taxon>
        <taxon>Rhodobacterales</taxon>
        <taxon>Roseobacteraceae</taxon>
        <taxon>Ponticoccus</taxon>
    </lineage>
</organism>
<dbReference type="RefSeq" id="WP_156145599.1">
    <property type="nucleotide sequence ID" value="NZ_CP047166.1"/>
</dbReference>
<evidence type="ECO:0000313" key="2">
    <source>
        <dbReference type="Proteomes" id="UP000596387"/>
    </source>
</evidence>
<dbReference type="EMBL" id="CP047166">
    <property type="protein sequence ID" value="QRF67360.1"/>
    <property type="molecule type" value="Genomic_DNA"/>
</dbReference>
<evidence type="ECO:0000313" key="1">
    <source>
        <dbReference type="EMBL" id="QRF67360.1"/>
    </source>
</evidence>
<reference evidence="1 2" key="1">
    <citation type="submission" date="2019-12" db="EMBL/GenBank/DDBJ databases">
        <title>Complete Genome Sequence of a Quorum-Sensing Bacterium,Rhodobacteraceae bacterium C31, Isolated from a marine microalgae symbiotic bacteria.</title>
        <authorList>
            <person name="Zhang Y."/>
        </authorList>
    </citation>
    <scope>NUCLEOTIDE SEQUENCE [LARGE SCALE GENOMIC DNA]</scope>
    <source>
        <strain evidence="1 2">C31</strain>
    </source>
</reference>
<dbReference type="Proteomes" id="UP000596387">
    <property type="component" value="Chromosome"/>
</dbReference>
<proteinExistence type="predicted"/>
<keyword evidence="2" id="KW-1185">Reference proteome</keyword>
<sequence>MCQPDLHDGYIAESHDASRFVKMKASRRTGKETEMFGIFAKSFMTATRTEGRGGWPTRHDLPKLSWLEEDLPFRHSAAGRRGYDD</sequence>
<gene>
    <name evidence="1" type="ORF">GQA70_14195</name>
</gene>
<accession>A0ABX7FAW0</accession>